<sequence length="128" mass="13363">MDIKISFFATFLALIWTCHAQNYRNVSKLGTWIPLPTPVVGTPVAAPATGCQTCTEAACCSNLCPNSYFCSVTAGAAPQCFQPPGSFTGVMACKRPNCDTCTATQISCAAVTTVCAPTAVAGVCDYNY</sequence>
<proteinExistence type="predicted"/>
<feature type="chain" id="PRO_5012352881" evidence="1">
    <location>
        <begin position="21"/>
        <end position="128"/>
    </location>
</feature>
<name>A0A226ERM3_FOLCA</name>
<gene>
    <name evidence="2" type="ORF">Fcan01_04843</name>
</gene>
<dbReference type="Proteomes" id="UP000198287">
    <property type="component" value="Unassembled WGS sequence"/>
</dbReference>
<keyword evidence="1" id="KW-0732">Signal</keyword>
<dbReference type="EMBL" id="LNIX01000002">
    <property type="protein sequence ID" value="OXA60285.1"/>
    <property type="molecule type" value="Genomic_DNA"/>
</dbReference>
<accession>A0A226ERM3</accession>
<comment type="caution">
    <text evidence="2">The sequence shown here is derived from an EMBL/GenBank/DDBJ whole genome shotgun (WGS) entry which is preliminary data.</text>
</comment>
<dbReference type="AlphaFoldDB" id="A0A226ERM3"/>
<evidence type="ECO:0000256" key="1">
    <source>
        <dbReference type="SAM" id="SignalP"/>
    </source>
</evidence>
<evidence type="ECO:0000313" key="3">
    <source>
        <dbReference type="Proteomes" id="UP000198287"/>
    </source>
</evidence>
<organism evidence="2 3">
    <name type="scientific">Folsomia candida</name>
    <name type="common">Springtail</name>
    <dbReference type="NCBI Taxonomy" id="158441"/>
    <lineage>
        <taxon>Eukaryota</taxon>
        <taxon>Metazoa</taxon>
        <taxon>Ecdysozoa</taxon>
        <taxon>Arthropoda</taxon>
        <taxon>Hexapoda</taxon>
        <taxon>Collembola</taxon>
        <taxon>Entomobryomorpha</taxon>
        <taxon>Isotomoidea</taxon>
        <taxon>Isotomidae</taxon>
        <taxon>Proisotominae</taxon>
        <taxon>Folsomia</taxon>
    </lineage>
</organism>
<feature type="signal peptide" evidence="1">
    <location>
        <begin position="1"/>
        <end position="20"/>
    </location>
</feature>
<reference evidence="2 3" key="1">
    <citation type="submission" date="2015-12" db="EMBL/GenBank/DDBJ databases">
        <title>The genome of Folsomia candida.</title>
        <authorList>
            <person name="Faddeeva A."/>
            <person name="Derks M.F."/>
            <person name="Anvar Y."/>
            <person name="Smit S."/>
            <person name="Van Straalen N."/>
            <person name="Roelofs D."/>
        </authorList>
    </citation>
    <scope>NUCLEOTIDE SEQUENCE [LARGE SCALE GENOMIC DNA]</scope>
    <source>
        <strain evidence="2 3">VU population</strain>
        <tissue evidence="2">Whole body</tissue>
    </source>
</reference>
<evidence type="ECO:0000313" key="2">
    <source>
        <dbReference type="EMBL" id="OXA60285.1"/>
    </source>
</evidence>
<protein>
    <submittedName>
        <fullName evidence="2">Uncharacterized protein</fullName>
    </submittedName>
</protein>
<keyword evidence="3" id="KW-1185">Reference proteome</keyword>